<dbReference type="RefSeq" id="WP_079495823.1">
    <property type="nucleotide sequence ID" value="NZ_FUZT01000023.1"/>
</dbReference>
<protein>
    <submittedName>
        <fullName evidence="2">Uncharacterized protein</fullName>
    </submittedName>
</protein>
<evidence type="ECO:0000313" key="3">
    <source>
        <dbReference type="Proteomes" id="UP000190285"/>
    </source>
</evidence>
<keyword evidence="3" id="KW-1185">Reference proteome</keyword>
<proteinExistence type="predicted"/>
<dbReference type="Proteomes" id="UP000190285">
    <property type="component" value="Unassembled WGS sequence"/>
</dbReference>
<evidence type="ECO:0000313" key="2">
    <source>
        <dbReference type="EMBL" id="SKC90910.1"/>
    </source>
</evidence>
<accession>A0A1T5MRP9</accession>
<dbReference type="AlphaFoldDB" id="A0A1T5MRP9"/>
<sequence>MKKIFIFLLVVLILFPTSITFAGNHHEVTFEELNELATKYDFEPQIVNITLSQDKVISNLTKNELESLIIKSRKRNSKPLHFEEKVYIQMPESSHSNRFINATSNGWVTKTGVDTLSRTGYHLDIEEFKLKKSVSVSYEYEAQYLPGEPDPTRNWKFTDCDEGSVDHLNEGAYIIKSVTSEAEISSSSTSITQTYSGVVDTGIYIGIDGAQIRIPTGENDFSGNVAYIISEVQ</sequence>
<name>A0A1T5MRP9_9FIRM</name>
<reference evidence="2 3" key="1">
    <citation type="submission" date="2017-02" db="EMBL/GenBank/DDBJ databases">
        <authorList>
            <person name="Peterson S.W."/>
        </authorList>
    </citation>
    <scope>NUCLEOTIDE SEQUENCE [LARGE SCALE GENOMIC DNA]</scope>
    <source>
        <strain evidence="2 3">M1</strain>
    </source>
</reference>
<organism evidence="2 3">
    <name type="scientific">Maledivibacter halophilus</name>
    <dbReference type="NCBI Taxonomy" id="36842"/>
    <lineage>
        <taxon>Bacteria</taxon>
        <taxon>Bacillati</taxon>
        <taxon>Bacillota</taxon>
        <taxon>Clostridia</taxon>
        <taxon>Peptostreptococcales</taxon>
        <taxon>Caminicellaceae</taxon>
        <taxon>Maledivibacter</taxon>
    </lineage>
</organism>
<feature type="signal peptide" evidence="1">
    <location>
        <begin position="1"/>
        <end position="22"/>
    </location>
</feature>
<feature type="chain" id="PRO_5012459575" evidence="1">
    <location>
        <begin position="23"/>
        <end position="233"/>
    </location>
</feature>
<evidence type="ECO:0000256" key="1">
    <source>
        <dbReference type="SAM" id="SignalP"/>
    </source>
</evidence>
<keyword evidence="1" id="KW-0732">Signal</keyword>
<dbReference type="EMBL" id="FUZT01000023">
    <property type="protein sequence ID" value="SKC90910.1"/>
    <property type="molecule type" value="Genomic_DNA"/>
</dbReference>
<gene>
    <name evidence="2" type="ORF">SAMN02194393_05237</name>
</gene>